<evidence type="ECO:0000256" key="1">
    <source>
        <dbReference type="SAM" id="MobiDB-lite"/>
    </source>
</evidence>
<accession>A0A7J0C501</accession>
<name>A0A7J0C501_9ACTN</name>
<proteinExistence type="predicted"/>
<keyword evidence="3" id="KW-1185">Reference proteome</keyword>
<organism evidence="2 3">
    <name type="scientific">Streptomyces fulvorobeus</name>
    <dbReference type="NCBI Taxonomy" id="284028"/>
    <lineage>
        <taxon>Bacteria</taxon>
        <taxon>Bacillati</taxon>
        <taxon>Actinomycetota</taxon>
        <taxon>Actinomycetes</taxon>
        <taxon>Kitasatosporales</taxon>
        <taxon>Streptomycetaceae</taxon>
        <taxon>Streptomyces</taxon>
    </lineage>
</organism>
<evidence type="ECO:0000313" key="2">
    <source>
        <dbReference type="EMBL" id="GFM97571.1"/>
    </source>
</evidence>
<protein>
    <submittedName>
        <fullName evidence="2">Uncharacterized protein</fullName>
    </submittedName>
</protein>
<sequence>MAPPPHLPAVLPTRRETGRLPGAQRLSRTAPRGGAPRSSPAPDGGAYRPPGPPAEPAGEECEGVQKRLSKGSDPLFRHRSVTQREVPGPWA</sequence>
<dbReference type="EMBL" id="BLWC01000001">
    <property type="protein sequence ID" value="GFM97571.1"/>
    <property type="molecule type" value="Genomic_DNA"/>
</dbReference>
<reference evidence="2 3" key="1">
    <citation type="submission" date="2020-05" db="EMBL/GenBank/DDBJ databases">
        <title>Whole genome shotgun sequence of Streptomyces fulvorobeus NBRC 15897.</title>
        <authorList>
            <person name="Komaki H."/>
            <person name="Tamura T."/>
        </authorList>
    </citation>
    <scope>NUCLEOTIDE SEQUENCE [LARGE SCALE GENOMIC DNA]</scope>
    <source>
        <strain evidence="2 3">NBRC 15897</strain>
    </source>
</reference>
<dbReference type="AlphaFoldDB" id="A0A7J0C501"/>
<dbReference type="Proteomes" id="UP000498980">
    <property type="component" value="Unassembled WGS sequence"/>
</dbReference>
<evidence type="ECO:0000313" key="3">
    <source>
        <dbReference type="Proteomes" id="UP000498980"/>
    </source>
</evidence>
<feature type="region of interest" description="Disordered" evidence="1">
    <location>
        <begin position="1"/>
        <end position="91"/>
    </location>
</feature>
<gene>
    <name evidence="2" type="ORF">Sfulv_23820</name>
</gene>
<comment type="caution">
    <text evidence="2">The sequence shown here is derived from an EMBL/GenBank/DDBJ whole genome shotgun (WGS) entry which is preliminary data.</text>
</comment>